<dbReference type="Gene3D" id="2.20.25.80">
    <property type="entry name" value="WRKY domain"/>
    <property type="match status" value="1"/>
</dbReference>
<name>S5CKI4_JATCU</name>
<evidence type="ECO:0000256" key="2">
    <source>
        <dbReference type="ARBA" id="ARBA00023015"/>
    </source>
</evidence>
<evidence type="ECO:0000313" key="10">
    <source>
        <dbReference type="Proteomes" id="UP000027138"/>
    </source>
</evidence>
<dbReference type="GO" id="GO:0000976">
    <property type="term" value="F:transcription cis-regulatory region binding"/>
    <property type="evidence" value="ECO:0007669"/>
    <property type="project" value="TreeGrafter"/>
</dbReference>
<dbReference type="SMART" id="SM00774">
    <property type="entry name" value="WRKY"/>
    <property type="match status" value="1"/>
</dbReference>
<gene>
    <name evidence="8" type="primary">WRKY56</name>
    <name evidence="9" type="ORF">JCGZ_00647</name>
</gene>
<comment type="subcellular location">
    <subcellularLocation>
        <location evidence="1">Nucleus</location>
    </subcellularLocation>
</comment>
<dbReference type="InterPro" id="IPR003657">
    <property type="entry name" value="WRKY_dom"/>
</dbReference>
<dbReference type="PANTHER" id="PTHR32096">
    <property type="entry name" value="WRKY TRANSCRIPTION FACTOR 30-RELATED-RELATED"/>
    <property type="match status" value="1"/>
</dbReference>
<protein>
    <submittedName>
        <fullName evidence="8">WRKY transcription factor 56</fullName>
    </submittedName>
</protein>
<accession>S5CKI4</accession>
<evidence type="ECO:0000259" key="7">
    <source>
        <dbReference type="PROSITE" id="PS50811"/>
    </source>
</evidence>
<dbReference type="GO" id="GO:0005634">
    <property type="term" value="C:nucleus"/>
    <property type="evidence" value="ECO:0007669"/>
    <property type="project" value="UniProtKB-SubCell"/>
</dbReference>
<dbReference type="InterPro" id="IPR036576">
    <property type="entry name" value="WRKY_dom_sf"/>
</dbReference>
<reference evidence="9 10" key="2">
    <citation type="journal article" date="2014" name="PLoS ONE">
        <title>Global Analysis of Gene Expression Profiles in Physic Nut (Jatropha curcas L.) Seedlings Exposed to Salt Stress.</title>
        <authorList>
            <person name="Zhang L."/>
            <person name="Zhang C."/>
            <person name="Wu P."/>
            <person name="Chen Y."/>
            <person name="Li M."/>
            <person name="Jiang H."/>
            <person name="Wu G."/>
        </authorList>
    </citation>
    <scope>NUCLEOTIDE SEQUENCE [LARGE SCALE GENOMIC DNA]</scope>
    <source>
        <strain evidence="10">cv. GZQX0401</strain>
        <tissue evidence="9">Young leaves</tissue>
    </source>
</reference>
<dbReference type="Proteomes" id="UP000027138">
    <property type="component" value="Unassembled WGS sequence"/>
</dbReference>
<sequence length="327" mass="36727">METSGPENLPTDRKSLIDELVSGREFANQLKLALKDQSINGDAGSVPAEDLVMRIVNSFTNSLSIFSRVIDSDEVSQFPASTSFGSPLWDGCRKSEESDESTKSTSRMKERRGCYKRRKTSHSWTRDTPNLVDDGHAWRKYGQKVILKAKYPRNYFRCTHKFDQGCQATKQVQRIAEEPSSYRTTYYGHHTCNNLLRASQHLILDSPNADDSSIILSFTTKQENKNNNNNNNPFFTPFESSTSIKQESKDDTVGLPAEDHTQPTLSHYLMSTHDHHQAGDVISGVNSSSTISDTSCEFGLDMDMIVNSVGGDFDEEDILKSFGYFDS</sequence>
<keyword evidence="2" id="KW-0805">Transcription regulation</keyword>
<keyword evidence="5" id="KW-0539">Nucleus</keyword>
<dbReference type="PROSITE" id="PS50811">
    <property type="entry name" value="WRKY"/>
    <property type="match status" value="1"/>
</dbReference>
<dbReference type="Pfam" id="PF03106">
    <property type="entry name" value="WRKY"/>
    <property type="match status" value="1"/>
</dbReference>
<proteinExistence type="predicted"/>
<keyword evidence="10" id="KW-1185">Reference proteome</keyword>
<evidence type="ECO:0000256" key="6">
    <source>
        <dbReference type="SAM" id="MobiDB-lite"/>
    </source>
</evidence>
<organism evidence="8">
    <name type="scientific">Jatropha curcas</name>
    <name type="common">Barbados nut</name>
    <dbReference type="NCBI Taxonomy" id="180498"/>
    <lineage>
        <taxon>Eukaryota</taxon>
        <taxon>Viridiplantae</taxon>
        <taxon>Streptophyta</taxon>
        <taxon>Embryophyta</taxon>
        <taxon>Tracheophyta</taxon>
        <taxon>Spermatophyta</taxon>
        <taxon>Magnoliopsida</taxon>
        <taxon>eudicotyledons</taxon>
        <taxon>Gunneridae</taxon>
        <taxon>Pentapetalae</taxon>
        <taxon>rosids</taxon>
        <taxon>fabids</taxon>
        <taxon>Malpighiales</taxon>
        <taxon>Euphorbiaceae</taxon>
        <taxon>Crotonoideae</taxon>
        <taxon>Jatropheae</taxon>
        <taxon>Jatropha</taxon>
    </lineage>
</organism>
<evidence type="ECO:0000256" key="1">
    <source>
        <dbReference type="ARBA" id="ARBA00004123"/>
    </source>
</evidence>
<dbReference type="SUPFAM" id="SSF118290">
    <property type="entry name" value="WRKY DNA-binding domain"/>
    <property type="match status" value="1"/>
</dbReference>
<feature type="compositionally biased region" description="Basic and acidic residues" evidence="6">
    <location>
        <begin position="246"/>
        <end position="260"/>
    </location>
</feature>
<dbReference type="PANTHER" id="PTHR32096:SF146">
    <property type="entry name" value="WRKY TRANSCRIPTION FACTOR 19-RELATED"/>
    <property type="match status" value="1"/>
</dbReference>
<evidence type="ECO:0000256" key="3">
    <source>
        <dbReference type="ARBA" id="ARBA00023125"/>
    </source>
</evidence>
<dbReference type="EMBL" id="KC485308">
    <property type="protein sequence ID" value="AGQ04250.1"/>
    <property type="molecule type" value="Genomic_DNA"/>
</dbReference>
<dbReference type="OrthoDB" id="2021064at2759"/>
<dbReference type="EMBL" id="KK915560">
    <property type="protein sequence ID" value="KDP21860.1"/>
    <property type="molecule type" value="Genomic_DNA"/>
</dbReference>
<dbReference type="STRING" id="180498.S5CKI4"/>
<feature type="compositionally biased region" description="Basic and acidic residues" evidence="6">
    <location>
        <begin position="91"/>
        <end position="112"/>
    </location>
</feature>
<evidence type="ECO:0000256" key="4">
    <source>
        <dbReference type="ARBA" id="ARBA00023163"/>
    </source>
</evidence>
<feature type="region of interest" description="Disordered" evidence="6">
    <location>
        <begin position="223"/>
        <end position="260"/>
    </location>
</feature>
<evidence type="ECO:0000256" key="5">
    <source>
        <dbReference type="ARBA" id="ARBA00023242"/>
    </source>
</evidence>
<evidence type="ECO:0000313" key="9">
    <source>
        <dbReference type="EMBL" id="KDP21860.1"/>
    </source>
</evidence>
<dbReference type="GO" id="GO:0003700">
    <property type="term" value="F:DNA-binding transcription factor activity"/>
    <property type="evidence" value="ECO:0007669"/>
    <property type="project" value="InterPro"/>
</dbReference>
<dbReference type="AlphaFoldDB" id="S5CKI4"/>
<evidence type="ECO:0000313" key="8">
    <source>
        <dbReference type="EMBL" id="AGQ04250.1"/>
    </source>
</evidence>
<feature type="region of interest" description="Disordered" evidence="6">
    <location>
        <begin position="86"/>
        <end position="112"/>
    </location>
</feature>
<keyword evidence="4" id="KW-0804">Transcription</keyword>
<feature type="domain" description="WRKY" evidence="7">
    <location>
        <begin position="127"/>
        <end position="190"/>
    </location>
</feature>
<dbReference type="InterPro" id="IPR044810">
    <property type="entry name" value="WRKY_plant"/>
</dbReference>
<reference evidence="8" key="1">
    <citation type="journal article" date="2013" name="Gene">
        <title>Genome-wide analysis of the WRKY gene family in physic nut (Jatropha curcas L.).</title>
        <authorList>
            <person name="Xiong W."/>
            <person name="Xu X."/>
            <person name="Zhang L."/>
            <person name="Wu P."/>
            <person name="Chen Y."/>
            <person name="Li M."/>
            <person name="Jiang H."/>
            <person name="Wu G."/>
        </authorList>
    </citation>
    <scope>NUCLEOTIDE SEQUENCE</scope>
</reference>
<dbReference type="KEGG" id="jcu:105649096"/>
<keyword evidence="3" id="KW-0238">DNA-binding</keyword>